<protein>
    <submittedName>
        <fullName evidence="9">SusC/RagA family TonB-linked outer membrane protein</fullName>
    </submittedName>
</protein>
<dbReference type="Proteomes" id="UP000426027">
    <property type="component" value="Chromosome"/>
</dbReference>
<dbReference type="InterPro" id="IPR037066">
    <property type="entry name" value="Plug_dom_sf"/>
</dbReference>
<evidence type="ECO:0000256" key="1">
    <source>
        <dbReference type="ARBA" id="ARBA00004571"/>
    </source>
</evidence>
<dbReference type="InterPro" id="IPR023997">
    <property type="entry name" value="TonB-dep_OMP_SusC/RagA_CS"/>
</dbReference>
<sequence length="969" mass="107699">MGVKREKKALGYSVQEVKGDNLTLAKSVDISSSLAGKVAGVQLVGSPSSTFDNADILIRGVTGLGPQAPIFVVDGTITSQSAVLMDNVENVSVLKGPAATALYGQRAANGAVVITTKKGTRKKTQSVELNLGATIENLALIPPYQNQYAGGYSSSYTNKNALGAGYLDDQGFYIFKYRAGVHPASWASFDGHRMLEYGADESWGPKIDGSLYRPYYSWYPGDEFGKLSPLTAQPNNVKDFFRTGVNLNNTVAFNSGGEAHNFRISYGNQTRSLIIENAKRQQHQLAINGSFDIGKYITISSDMVYTTRNTTGKPSEGYRLDGLNVTQNFNQWFQRQLDIDRMRSYRQPDGSLNSWNIGDPNATGNLAVYGKPQYWDNPWFVLKENYATERQNRMMGNVGMNIKINSHLNLQSYVRMNQYATESDQRVASGGLNIDGYNILQNQYTEMNYETNLMYKNKFGKFSVDGLIGANSRKNYYSQLYQETVGGLSSPNYFDISASIGRPNISRSYQKKIVNSIYGKASVGWKDMIYLEGTLRNDWSSALPKESNSYLYPSLSSSFIFTELLKTSWLTFGKIRASYASVGSDLDPHNLDIAINNGSFYGANPSATIGNQFRGGGIRPALTKAYEAGIELRFFRRLGLDVTVYENNNTDQIIGVDVSSGSGFTTAQINAGNIVSRGIEISLNGTPIQSKNFTWEVSLNWARNRNEVKELAPGINSYLYATNRYDTRLEHRVGGEWGTYYGRMWRVDEKTGKTLIDQTGQPLYDINKPIGQVLPKWTGGMFNSFRYKGFDLTFSLDFQSGGLFYSETRNFNTGSGLSEETVGLNDKGFDWRDYPGSYSSATGNAGNGGIRIPGIFANGPLMNQENNRYISARAYWYTARQRDGRNVILDASYIKLREIRFGYNIPASFLAKTKVCKSANIGLIVQNAWLIWATTKKYGIDPSELEVFYREGGQLSATRQIGGNLRITF</sequence>
<dbReference type="InterPro" id="IPR039426">
    <property type="entry name" value="TonB-dep_rcpt-like"/>
</dbReference>
<evidence type="ECO:0000256" key="3">
    <source>
        <dbReference type="ARBA" id="ARBA00022452"/>
    </source>
</evidence>
<dbReference type="NCBIfam" id="TIGR04057">
    <property type="entry name" value="SusC_RagA_signa"/>
    <property type="match status" value="1"/>
</dbReference>
<keyword evidence="3 7" id="KW-1134">Transmembrane beta strand</keyword>
<keyword evidence="4 7" id="KW-0812">Transmembrane</keyword>
<reference evidence="9 10" key="1">
    <citation type="submission" date="2019-11" db="EMBL/GenBank/DDBJ databases">
        <authorList>
            <person name="Im W.T."/>
        </authorList>
    </citation>
    <scope>NUCLEOTIDE SEQUENCE [LARGE SCALE GENOMIC DNA]</scope>
    <source>
        <strain evidence="9 10">SB-02</strain>
    </source>
</reference>
<evidence type="ECO:0000259" key="8">
    <source>
        <dbReference type="Pfam" id="PF07715"/>
    </source>
</evidence>
<evidence type="ECO:0000256" key="7">
    <source>
        <dbReference type="PROSITE-ProRule" id="PRU01360"/>
    </source>
</evidence>
<comment type="subcellular location">
    <subcellularLocation>
        <location evidence="1 7">Cell outer membrane</location>
        <topology evidence="1 7">Multi-pass membrane protein</topology>
    </subcellularLocation>
</comment>
<comment type="similarity">
    <text evidence="7">Belongs to the TonB-dependent receptor family.</text>
</comment>
<feature type="domain" description="TonB-dependent receptor plug" evidence="8">
    <location>
        <begin position="8"/>
        <end position="111"/>
    </location>
</feature>
<dbReference type="InterPro" id="IPR023996">
    <property type="entry name" value="TonB-dep_OMP_SusC/RagA"/>
</dbReference>
<dbReference type="KEGG" id="fls:GLV81_11185"/>
<dbReference type="NCBIfam" id="TIGR04056">
    <property type="entry name" value="OMP_RagA_SusC"/>
    <property type="match status" value="1"/>
</dbReference>
<keyword evidence="5 7" id="KW-0472">Membrane</keyword>
<evidence type="ECO:0000256" key="2">
    <source>
        <dbReference type="ARBA" id="ARBA00022448"/>
    </source>
</evidence>
<keyword evidence="2 7" id="KW-0813">Transport</keyword>
<evidence type="ECO:0000256" key="5">
    <source>
        <dbReference type="ARBA" id="ARBA00023136"/>
    </source>
</evidence>
<dbReference type="Pfam" id="PF07715">
    <property type="entry name" value="Plug"/>
    <property type="match status" value="1"/>
</dbReference>
<evidence type="ECO:0000256" key="4">
    <source>
        <dbReference type="ARBA" id="ARBA00022692"/>
    </source>
</evidence>
<proteinExistence type="inferred from homology"/>
<organism evidence="9 10">
    <name type="scientific">Phnomibacter ginsenosidimutans</name>
    <dbReference type="NCBI Taxonomy" id="2676868"/>
    <lineage>
        <taxon>Bacteria</taxon>
        <taxon>Pseudomonadati</taxon>
        <taxon>Bacteroidota</taxon>
        <taxon>Chitinophagia</taxon>
        <taxon>Chitinophagales</taxon>
        <taxon>Chitinophagaceae</taxon>
        <taxon>Phnomibacter</taxon>
    </lineage>
</organism>
<evidence type="ECO:0000313" key="10">
    <source>
        <dbReference type="Proteomes" id="UP000426027"/>
    </source>
</evidence>
<dbReference type="InterPro" id="IPR012910">
    <property type="entry name" value="Plug_dom"/>
</dbReference>
<dbReference type="GO" id="GO:0009279">
    <property type="term" value="C:cell outer membrane"/>
    <property type="evidence" value="ECO:0007669"/>
    <property type="project" value="UniProtKB-SubCell"/>
</dbReference>
<dbReference type="Gene3D" id="2.40.170.20">
    <property type="entry name" value="TonB-dependent receptor, beta-barrel domain"/>
    <property type="match status" value="1"/>
</dbReference>
<gene>
    <name evidence="9" type="ORF">GLV81_11185</name>
</gene>
<dbReference type="SUPFAM" id="SSF56935">
    <property type="entry name" value="Porins"/>
    <property type="match status" value="1"/>
</dbReference>
<keyword evidence="10" id="KW-1185">Reference proteome</keyword>
<dbReference type="InterPro" id="IPR036942">
    <property type="entry name" value="Beta-barrel_TonB_sf"/>
</dbReference>
<keyword evidence="6 7" id="KW-0998">Cell outer membrane</keyword>
<evidence type="ECO:0000256" key="6">
    <source>
        <dbReference type="ARBA" id="ARBA00023237"/>
    </source>
</evidence>
<accession>A0A6I6G835</accession>
<dbReference type="AlphaFoldDB" id="A0A6I6G835"/>
<dbReference type="PROSITE" id="PS52016">
    <property type="entry name" value="TONB_DEPENDENT_REC_3"/>
    <property type="match status" value="1"/>
</dbReference>
<evidence type="ECO:0000313" key="9">
    <source>
        <dbReference type="EMBL" id="QGW28587.1"/>
    </source>
</evidence>
<dbReference type="EMBL" id="CP046566">
    <property type="protein sequence ID" value="QGW28587.1"/>
    <property type="molecule type" value="Genomic_DNA"/>
</dbReference>
<dbReference type="Gene3D" id="2.170.130.10">
    <property type="entry name" value="TonB-dependent receptor, plug domain"/>
    <property type="match status" value="1"/>
</dbReference>
<name>A0A6I6G835_9BACT</name>